<comment type="pathway">
    <text evidence="11">Bacterial outer membrane biogenesis; LPS lipid A biosynthesis.</text>
</comment>
<dbReference type="PANTHER" id="PTHR30372">
    <property type="entry name" value="LIPID-A-DISACCHARIDE SYNTHASE"/>
    <property type="match status" value="1"/>
</dbReference>
<evidence type="ECO:0000256" key="2">
    <source>
        <dbReference type="ARBA" id="ARBA00007868"/>
    </source>
</evidence>
<dbReference type="Pfam" id="PF02684">
    <property type="entry name" value="LpxB"/>
    <property type="match status" value="1"/>
</dbReference>
<gene>
    <name evidence="11" type="primary">lpxB</name>
    <name evidence="12" type="ORF">BECKDK2373C_GA0170839_11329</name>
</gene>
<comment type="similarity">
    <text evidence="2 11">Belongs to the LpxB family.</text>
</comment>
<dbReference type="AlphaFoldDB" id="A0A450TEP7"/>
<reference evidence="12" key="1">
    <citation type="submission" date="2019-02" db="EMBL/GenBank/DDBJ databases">
        <authorList>
            <person name="Gruber-Vodicka R. H."/>
            <person name="Seah K. B. B."/>
        </authorList>
    </citation>
    <scope>NUCLEOTIDE SEQUENCE</scope>
    <source>
        <strain evidence="12">BECK_DK161</strain>
    </source>
</reference>
<dbReference type="SUPFAM" id="SSF53756">
    <property type="entry name" value="UDP-Glycosyltransferase/glycogen phosphorylase"/>
    <property type="match status" value="1"/>
</dbReference>
<dbReference type="InterPro" id="IPR003835">
    <property type="entry name" value="Glyco_trans_19"/>
</dbReference>
<dbReference type="GO" id="GO:0005543">
    <property type="term" value="F:phospholipid binding"/>
    <property type="evidence" value="ECO:0007669"/>
    <property type="project" value="TreeGrafter"/>
</dbReference>
<dbReference type="EC" id="2.4.1.182" evidence="3 11"/>
<name>A0A450TEP7_9GAMM</name>
<evidence type="ECO:0000256" key="1">
    <source>
        <dbReference type="ARBA" id="ARBA00002056"/>
    </source>
</evidence>
<keyword evidence="7 11" id="KW-0328">Glycosyltransferase</keyword>
<dbReference type="NCBIfam" id="TIGR00215">
    <property type="entry name" value="lpxB"/>
    <property type="match status" value="1"/>
</dbReference>
<dbReference type="PANTHER" id="PTHR30372:SF4">
    <property type="entry name" value="LIPID-A-DISACCHARIDE SYNTHASE, MITOCHONDRIAL-RELATED"/>
    <property type="match status" value="1"/>
</dbReference>
<evidence type="ECO:0000313" key="12">
    <source>
        <dbReference type="EMBL" id="VFJ65537.1"/>
    </source>
</evidence>
<evidence type="ECO:0000256" key="5">
    <source>
        <dbReference type="ARBA" id="ARBA00022516"/>
    </source>
</evidence>
<dbReference type="GO" id="GO:0016020">
    <property type="term" value="C:membrane"/>
    <property type="evidence" value="ECO:0007669"/>
    <property type="project" value="GOC"/>
</dbReference>
<evidence type="ECO:0000256" key="3">
    <source>
        <dbReference type="ARBA" id="ARBA00012687"/>
    </source>
</evidence>
<keyword evidence="6 11" id="KW-0441">Lipid A biosynthesis</keyword>
<evidence type="ECO:0000256" key="4">
    <source>
        <dbReference type="ARBA" id="ARBA00020902"/>
    </source>
</evidence>
<comment type="function">
    <text evidence="1 11">Condensation of UDP-2,3-diacylglucosamine and 2,3-diacylglucosamine-1-phosphate to form lipid A disaccharide, a precursor of lipid A, a phosphorylated glycolipid that anchors the lipopolysaccharide to the outer membrane of the cell.</text>
</comment>
<evidence type="ECO:0000256" key="6">
    <source>
        <dbReference type="ARBA" id="ARBA00022556"/>
    </source>
</evidence>
<keyword evidence="8 11" id="KW-0808">Transferase</keyword>
<evidence type="ECO:0000256" key="11">
    <source>
        <dbReference type="HAMAP-Rule" id="MF_00392"/>
    </source>
</evidence>
<evidence type="ECO:0000256" key="8">
    <source>
        <dbReference type="ARBA" id="ARBA00022679"/>
    </source>
</evidence>
<keyword evidence="5 11" id="KW-0444">Lipid biosynthesis</keyword>
<comment type="catalytic activity">
    <reaction evidence="10 11">
        <text>a lipid X + a UDP-2-N,3-O-bis[(3R)-3-hydroxyacyl]-alpha-D-glucosamine = a lipid A disaccharide + UDP + H(+)</text>
        <dbReference type="Rhea" id="RHEA:67828"/>
        <dbReference type="ChEBI" id="CHEBI:15378"/>
        <dbReference type="ChEBI" id="CHEBI:58223"/>
        <dbReference type="ChEBI" id="CHEBI:137748"/>
        <dbReference type="ChEBI" id="CHEBI:176338"/>
        <dbReference type="ChEBI" id="CHEBI:176343"/>
        <dbReference type="EC" id="2.4.1.182"/>
    </reaction>
</comment>
<dbReference type="UniPathway" id="UPA00973"/>
<sequence>MTAPPKPLRIAIVAGEPSGDLLGAGLLRALIRHQERDPILRKTPIRIEGIGGPRMMAQGCDSLYPMERLSVSGILEVLPRIPEILSIRAGLVRRFRADPPDVFIGIDAPDFNLSLEEKLRKIGIPVVHYVSPTVWAWRGYRIKKIARAVDLMLTLFPFETRIYREYRIPARFVGHPLADTITAPPDRDRARRVIDLPPTGKVVALLPGSRLSEVGAMATPMVQTARWLAERQPGIRFVAPLVNAVTRGHFEKVLAREGRDLPVTVLEGEARAAMAAADAVLVTVGTATLEALLLERPMVIALRVSPLTYRIGKALATVRAIGLPNLLAGDTLVPELLQKDVTPEKLGRAILDILEDTEGGDRVLGEYRRIGAMLRHGADESAAAAVRELLESSSRKVSDSRP</sequence>
<proteinExistence type="inferred from homology"/>
<protein>
    <recommendedName>
        <fullName evidence="4 11">Lipid-A-disaccharide synthase</fullName>
        <ecNumber evidence="3 11">2.4.1.182</ecNumber>
    </recommendedName>
</protein>
<organism evidence="12">
    <name type="scientific">Candidatus Kentrum sp. DK</name>
    <dbReference type="NCBI Taxonomy" id="2126562"/>
    <lineage>
        <taxon>Bacteria</taxon>
        <taxon>Pseudomonadati</taxon>
        <taxon>Pseudomonadota</taxon>
        <taxon>Gammaproteobacteria</taxon>
        <taxon>Candidatus Kentrum</taxon>
    </lineage>
</organism>
<dbReference type="GO" id="GO:0009245">
    <property type="term" value="P:lipid A biosynthetic process"/>
    <property type="evidence" value="ECO:0007669"/>
    <property type="project" value="UniProtKB-UniRule"/>
</dbReference>
<dbReference type="GO" id="GO:0008915">
    <property type="term" value="F:lipid-A-disaccharide synthase activity"/>
    <property type="evidence" value="ECO:0007669"/>
    <property type="project" value="UniProtKB-UniRule"/>
</dbReference>
<dbReference type="EMBL" id="CAADEY010000132">
    <property type="protein sequence ID" value="VFJ65537.1"/>
    <property type="molecule type" value="Genomic_DNA"/>
</dbReference>
<accession>A0A450TEP7</accession>
<evidence type="ECO:0000256" key="10">
    <source>
        <dbReference type="ARBA" id="ARBA00048975"/>
    </source>
</evidence>
<evidence type="ECO:0000256" key="7">
    <source>
        <dbReference type="ARBA" id="ARBA00022676"/>
    </source>
</evidence>
<keyword evidence="9 11" id="KW-0443">Lipid metabolism</keyword>
<evidence type="ECO:0000256" key="9">
    <source>
        <dbReference type="ARBA" id="ARBA00023098"/>
    </source>
</evidence>
<dbReference type="HAMAP" id="MF_00392">
    <property type="entry name" value="LpxB"/>
    <property type="match status" value="1"/>
</dbReference>